<accession>A0ABR6BLT8</accession>
<keyword evidence="2" id="KW-1185">Reference proteome</keyword>
<dbReference type="EMBL" id="JACJID010000004">
    <property type="protein sequence ID" value="MBA8927860.1"/>
    <property type="molecule type" value="Genomic_DNA"/>
</dbReference>
<protein>
    <submittedName>
        <fullName evidence="1">Uncharacterized protein</fullName>
    </submittedName>
</protein>
<comment type="caution">
    <text evidence="1">The sequence shown here is derived from an EMBL/GenBank/DDBJ whole genome shotgun (WGS) entry which is preliminary data.</text>
</comment>
<dbReference type="Proteomes" id="UP000517916">
    <property type="component" value="Unassembled WGS sequence"/>
</dbReference>
<gene>
    <name evidence="1" type="ORF">BC739_005077</name>
</gene>
<evidence type="ECO:0000313" key="2">
    <source>
        <dbReference type="Proteomes" id="UP000517916"/>
    </source>
</evidence>
<sequence>MSVMVEADSKPKSLPTAPCSVVWSLGHAYVLEGAHGRARWVGMDDRGRARWFTGAELQLRGWSSSR</sequence>
<proteinExistence type="predicted"/>
<organism evidence="1 2">
    <name type="scientific">Kutzneria viridogrisea</name>
    <dbReference type="NCBI Taxonomy" id="47990"/>
    <lineage>
        <taxon>Bacteria</taxon>
        <taxon>Bacillati</taxon>
        <taxon>Actinomycetota</taxon>
        <taxon>Actinomycetes</taxon>
        <taxon>Pseudonocardiales</taxon>
        <taxon>Pseudonocardiaceae</taxon>
        <taxon>Kutzneria</taxon>
    </lineage>
</organism>
<name>A0ABR6BLT8_9PSEU</name>
<dbReference type="RefSeq" id="WP_025357036.1">
    <property type="nucleotide sequence ID" value="NZ_BAAABQ010000072.1"/>
</dbReference>
<reference evidence="1 2" key="1">
    <citation type="submission" date="2020-08" db="EMBL/GenBank/DDBJ databases">
        <title>Genomic Encyclopedia of Archaeal and Bacterial Type Strains, Phase II (KMG-II): from individual species to whole genera.</title>
        <authorList>
            <person name="Goeker M."/>
        </authorList>
    </citation>
    <scope>NUCLEOTIDE SEQUENCE [LARGE SCALE GENOMIC DNA]</scope>
    <source>
        <strain evidence="1 2">DSM 43850</strain>
    </source>
</reference>
<evidence type="ECO:0000313" key="1">
    <source>
        <dbReference type="EMBL" id="MBA8927860.1"/>
    </source>
</evidence>